<feature type="domain" description="AMP-binding enzyme C-terminal" evidence="2">
    <location>
        <begin position="415"/>
        <end position="487"/>
    </location>
</feature>
<dbReference type="PANTHER" id="PTHR45527:SF1">
    <property type="entry name" value="FATTY ACID SYNTHASE"/>
    <property type="match status" value="1"/>
</dbReference>
<dbReference type="InterPro" id="IPR020845">
    <property type="entry name" value="AMP-binding_CS"/>
</dbReference>
<comment type="caution">
    <text evidence="3">The sequence shown here is derived from an EMBL/GenBank/DDBJ whole genome shotgun (WGS) entry which is preliminary data.</text>
</comment>
<dbReference type="SUPFAM" id="SSF56801">
    <property type="entry name" value="Acetyl-CoA synthetase-like"/>
    <property type="match status" value="1"/>
</dbReference>
<dbReference type="RefSeq" id="WP_048929086.1">
    <property type="nucleotide sequence ID" value="NZ_KQ235875.1"/>
</dbReference>
<dbReference type="OrthoDB" id="9778383at2"/>
<evidence type="ECO:0008006" key="5">
    <source>
        <dbReference type="Google" id="ProtNLM"/>
    </source>
</evidence>
<name>A0A0J9BFY3_9FIRM</name>
<dbReference type="InterPro" id="IPR045851">
    <property type="entry name" value="AMP-bd_C_sf"/>
</dbReference>
<dbReference type="PROSITE" id="PS00455">
    <property type="entry name" value="AMP_BINDING"/>
    <property type="match status" value="1"/>
</dbReference>
<evidence type="ECO:0000259" key="1">
    <source>
        <dbReference type="Pfam" id="PF00501"/>
    </source>
</evidence>
<dbReference type="Proteomes" id="UP000037392">
    <property type="component" value="Unassembled WGS sequence"/>
</dbReference>
<organism evidence="3 4">
    <name type="scientific">[Clostridium] citroniae WAL-19142</name>
    <dbReference type="NCBI Taxonomy" id="742734"/>
    <lineage>
        <taxon>Bacteria</taxon>
        <taxon>Bacillati</taxon>
        <taxon>Bacillota</taxon>
        <taxon>Clostridia</taxon>
        <taxon>Lachnospirales</taxon>
        <taxon>Lachnospiraceae</taxon>
        <taxon>Enterocloster</taxon>
    </lineage>
</organism>
<dbReference type="GO" id="GO:0043041">
    <property type="term" value="P:amino acid activation for nonribosomal peptide biosynthetic process"/>
    <property type="evidence" value="ECO:0007669"/>
    <property type="project" value="TreeGrafter"/>
</dbReference>
<dbReference type="Gene3D" id="3.30.300.30">
    <property type="match status" value="1"/>
</dbReference>
<dbReference type="GO" id="GO:0031177">
    <property type="term" value="F:phosphopantetheine binding"/>
    <property type="evidence" value="ECO:0007669"/>
    <property type="project" value="TreeGrafter"/>
</dbReference>
<dbReference type="PANTHER" id="PTHR45527">
    <property type="entry name" value="NONRIBOSOMAL PEPTIDE SYNTHETASE"/>
    <property type="match status" value="1"/>
</dbReference>
<accession>A0A0J9BFY3</accession>
<dbReference type="Gene3D" id="3.40.50.12780">
    <property type="entry name" value="N-terminal domain of ligase-like"/>
    <property type="match status" value="1"/>
</dbReference>
<dbReference type="InterPro" id="IPR000873">
    <property type="entry name" value="AMP-dep_synth/lig_dom"/>
</dbReference>
<dbReference type="CDD" id="cd05930">
    <property type="entry name" value="A_NRPS"/>
    <property type="match status" value="1"/>
</dbReference>
<dbReference type="GeneID" id="93162981"/>
<dbReference type="GO" id="GO:0044550">
    <property type="term" value="P:secondary metabolite biosynthetic process"/>
    <property type="evidence" value="ECO:0007669"/>
    <property type="project" value="TreeGrafter"/>
</dbReference>
<dbReference type="AlphaFoldDB" id="A0A0J9BFY3"/>
<feature type="domain" description="AMP-dependent synthetase/ligase" evidence="1">
    <location>
        <begin position="33"/>
        <end position="354"/>
    </location>
</feature>
<protein>
    <recommendedName>
        <fullName evidence="5">AMP-dependent synthetase/ligase domain-containing protein</fullName>
    </recommendedName>
</protein>
<dbReference type="PATRIC" id="fig|742734.4.peg.456"/>
<dbReference type="InterPro" id="IPR025110">
    <property type="entry name" value="AMP-bd_C"/>
</dbReference>
<evidence type="ECO:0000259" key="2">
    <source>
        <dbReference type="Pfam" id="PF13193"/>
    </source>
</evidence>
<sequence length="509" mass="58270">MKKLFDEENRAEYLKTHRDEVMEHKTFCEIFLDTVKRYPDRTAVYADGRTVTYEELLRWSNSVAHCLLQSNVEKEEIIAVSTGRTAETIASIIGIWKAGCVYVYLDRAYPKERSENIILECHCRILIDGRWWEEIDREITLPEINYSERDCLALLIYTSGSTSRPKGVMLEHKNVMASVYNLQLFETTEKERFGVFPGFGFVAAVSDLFSTLAVGAANYIIPGSIRKNIVELARFYRRHRINITFLPPHMARKLLSMDLEDIPLRLLLVGSEPVRNLDISRAHFRIFNVYGASEMCSMIAHYEIRDGGGKAIYPVGRLNPGLKGYLMGEDGNAVCPGEPGELWLSGNQVSRGYYGLPEMTRTHYTENPFTREKGYERVFKTNDILMELPDGNLQYVCRMDNMFKIRGFRVEAGAVETAIMECGEVKEAVVKAFTDQGGCNILCGYFTADKKLDVKAIKERMKEKIPYYMVPTCLIQLDAFPLNINSKIDRKAIMPPKELNNHKLLEKLY</sequence>
<dbReference type="Pfam" id="PF13193">
    <property type="entry name" value="AMP-binding_C"/>
    <property type="match status" value="1"/>
</dbReference>
<evidence type="ECO:0000313" key="4">
    <source>
        <dbReference type="Proteomes" id="UP000037392"/>
    </source>
</evidence>
<dbReference type="GO" id="GO:0005737">
    <property type="term" value="C:cytoplasm"/>
    <property type="evidence" value="ECO:0007669"/>
    <property type="project" value="TreeGrafter"/>
</dbReference>
<reference evidence="3 4" key="1">
    <citation type="submission" date="2011-04" db="EMBL/GenBank/DDBJ databases">
        <title>The Genome Sequence of Clostridium citroniae WAL-19142.</title>
        <authorList>
            <consortium name="The Broad Institute Genome Sequencing Platform"/>
            <person name="Earl A."/>
            <person name="Ward D."/>
            <person name="Feldgarden M."/>
            <person name="Gevers D."/>
            <person name="Warren Y.A."/>
            <person name="Tyrrell K.L."/>
            <person name="Citron D.M."/>
            <person name="Goldstein E.J."/>
            <person name="Daigneault M."/>
            <person name="Allen-Vercoe E."/>
            <person name="Young S.K."/>
            <person name="Zeng Q."/>
            <person name="Gargeya S."/>
            <person name="Fitzgerald M."/>
            <person name="Haas B."/>
            <person name="Abouelleil A."/>
            <person name="Alvarado L."/>
            <person name="Arachchi H.M."/>
            <person name="Berlin A."/>
            <person name="Brown A."/>
            <person name="Chapman S.B."/>
            <person name="Chen Z."/>
            <person name="Dunbar C."/>
            <person name="Freedman E."/>
            <person name="Gearin G."/>
            <person name="Gellesch M."/>
            <person name="Goldberg J."/>
            <person name="Griggs A."/>
            <person name="Gujja S."/>
            <person name="Heilman E.R."/>
            <person name="Heiman D."/>
            <person name="Howarth C."/>
            <person name="Larson L."/>
            <person name="Lui A."/>
            <person name="MacDonald P.J."/>
            <person name="Mehta T."/>
            <person name="Montmayeur A."/>
            <person name="Murphy C."/>
            <person name="Neiman D."/>
            <person name="Pearson M."/>
            <person name="Priest M."/>
            <person name="Roberts A."/>
            <person name="Saif S."/>
            <person name="Shea T."/>
            <person name="Shenoy N."/>
            <person name="Sisk P."/>
            <person name="Stolte C."/>
            <person name="Sykes S."/>
            <person name="White J."/>
            <person name="Yandava C."/>
            <person name="Wortman J."/>
            <person name="Nusbaum C."/>
            <person name="Birren B."/>
        </authorList>
    </citation>
    <scope>NUCLEOTIDE SEQUENCE [LARGE SCALE GENOMIC DNA]</scope>
    <source>
        <strain evidence="3 4">WAL-19142</strain>
    </source>
</reference>
<gene>
    <name evidence="3" type="ORF">HMPREF9470_00428</name>
</gene>
<dbReference type="Pfam" id="PF00501">
    <property type="entry name" value="AMP-binding"/>
    <property type="match status" value="1"/>
</dbReference>
<dbReference type="InterPro" id="IPR042099">
    <property type="entry name" value="ANL_N_sf"/>
</dbReference>
<dbReference type="EMBL" id="ADLK01000056">
    <property type="protein sequence ID" value="KMW11141.1"/>
    <property type="molecule type" value="Genomic_DNA"/>
</dbReference>
<evidence type="ECO:0000313" key="3">
    <source>
        <dbReference type="EMBL" id="KMW11141.1"/>
    </source>
</evidence>
<proteinExistence type="predicted"/>